<dbReference type="Gene3D" id="2.60.40.1460">
    <property type="entry name" value="Integrin domains. Chain A, domain 2"/>
    <property type="match status" value="1"/>
</dbReference>
<dbReference type="SMART" id="SM00191">
    <property type="entry name" value="Int_alpha"/>
    <property type="match status" value="5"/>
</dbReference>
<dbReference type="InterPro" id="IPR028994">
    <property type="entry name" value="Integrin_alpha_N"/>
</dbReference>
<reference evidence="19" key="1">
    <citation type="submission" date="2025-08" db="UniProtKB">
        <authorList>
            <consortium name="RefSeq"/>
        </authorList>
    </citation>
    <scope>IDENTIFICATION</scope>
</reference>
<keyword evidence="13 16" id="KW-0675">Receptor</keyword>
<evidence type="ECO:0000256" key="6">
    <source>
        <dbReference type="ARBA" id="ARBA00022737"/>
    </source>
</evidence>
<protein>
    <submittedName>
        <fullName evidence="19">Integrin alpha-M-like</fullName>
    </submittedName>
</protein>
<evidence type="ECO:0000256" key="2">
    <source>
        <dbReference type="ARBA" id="ARBA00008054"/>
    </source>
</evidence>
<keyword evidence="3 16" id="KW-0812">Transmembrane</keyword>
<dbReference type="GO" id="GO:0008305">
    <property type="term" value="C:integrin complex"/>
    <property type="evidence" value="ECO:0007669"/>
    <property type="project" value="InterPro"/>
</dbReference>
<dbReference type="InterPro" id="IPR032695">
    <property type="entry name" value="Integrin_dom_sf"/>
</dbReference>
<dbReference type="PRINTS" id="PR01185">
    <property type="entry name" value="INTEGRINA"/>
</dbReference>
<evidence type="ECO:0000259" key="17">
    <source>
        <dbReference type="PROSITE" id="PS50234"/>
    </source>
</evidence>
<name>A0A6P8PF44_GEOSA</name>
<keyword evidence="14" id="KW-0325">Glycoprotein</keyword>
<dbReference type="AlphaFoldDB" id="A0A6P8PF44"/>
<dbReference type="InterPro" id="IPR036465">
    <property type="entry name" value="vWFA_dom_sf"/>
</dbReference>
<dbReference type="Proteomes" id="UP000515159">
    <property type="component" value="Chromosome 13"/>
</dbReference>
<dbReference type="PROSITE" id="PS50234">
    <property type="entry name" value="VWFA"/>
    <property type="match status" value="1"/>
</dbReference>
<dbReference type="InterPro" id="IPR048633">
    <property type="entry name" value="ITGAX-like_Ig_3"/>
</dbReference>
<dbReference type="Pfam" id="PF20805">
    <property type="entry name" value="Integrin_A_Ig_2"/>
    <property type="match status" value="1"/>
</dbReference>
<accession>A0A6P8PF44</accession>
<dbReference type="InParanoid" id="A0A6P8PF44"/>
<keyword evidence="4" id="KW-0479">Metal-binding</keyword>
<evidence type="ECO:0000256" key="12">
    <source>
        <dbReference type="ARBA" id="ARBA00023157"/>
    </source>
</evidence>
<dbReference type="FunCoup" id="A0A6P8PF44">
    <property type="interactions" value="730"/>
</dbReference>
<organism evidence="18 19">
    <name type="scientific">Geotrypetes seraphini</name>
    <name type="common">Gaboon caecilian</name>
    <name type="synonym">Caecilia seraphini</name>
    <dbReference type="NCBI Taxonomy" id="260995"/>
    <lineage>
        <taxon>Eukaryota</taxon>
        <taxon>Metazoa</taxon>
        <taxon>Chordata</taxon>
        <taxon>Craniata</taxon>
        <taxon>Vertebrata</taxon>
        <taxon>Euteleostomi</taxon>
        <taxon>Amphibia</taxon>
        <taxon>Gymnophiona</taxon>
        <taxon>Geotrypetes</taxon>
    </lineage>
</organism>
<dbReference type="InterPro" id="IPR002035">
    <property type="entry name" value="VWF_A"/>
</dbReference>
<feature type="repeat" description="FG-GAP" evidence="15">
    <location>
        <begin position="573"/>
        <end position="633"/>
    </location>
</feature>
<keyword evidence="10 16" id="KW-0401">Integrin</keyword>
<dbReference type="Pfam" id="PF00357">
    <property type="entry name" value="Integrin_alpha"/>
    <property type="match status" value="1"/>
</dbReference>
<dbReference type="Gene3D" id="2.60.40.1510">
    <property type="entry name" value="ntegrin, alpha v. Chain A, domain 3"/>
    <property type="match status" value="1"/>
</dbReference>
<dbReference type="Pfam" id="PF08441">
    <property type="entry name" value="Integrin_A_Ig_1"/>
    <property type="match status" value="1"/>
</dbReference>
<evidence type="ECO:0000256" key="11">
    <source>
        <dbReference type="ARBA" id="ARBA00023136"/>
    </source>
</evidence>
<evidence type="ECO:0000256" key="4">
    <source>
        <dbReference type="ARBA" id="ARBA00022723"/>
    </source>
</evidence>
<dbReference type="GO" id="GO:0007160">
    <property type="term" value="P:cell-matrix adhesion"/>
    <property type="evidence" value="ECO:0007669"/>
    <property type="project" value="TreeGrafter"/>
</dbReference>
<comment type="subcellular location">
    <subcellularLocation>
        <location evidence="1 16">Membrane</location>
        <topology evidence="1 16">Single-pass type I membrane protein</topology>
    </subcellularLocation>
</comment>
<dbReference type="GO" id="GO:0033627">
    <property type="term" value="P:cell adhesion mediated by integrin"/>
    <property type="evidence" value="ECO:0007669"/>
    <property type="project" value="TreeGrafter"/>
</dbReference>
<dbReference type="PRINTS" id="PR00453">
    <property type="entry name" value="VWFADOMAIN"/>
</dbReference>
<dbReference type="GO" id="GO:0098609">
    <property type="term" value="P:cell-cell adhesion"/>
    <property type="evidence" value="ECO:0007669"/>
    <property type="project" value="TreeGrafter"/>
</dbReference>
<dbReference type="Gene3D" id="1.20.5.930">
    <property type="entry name" value="Bicelle-embedded integrin alpha(iib) transmembrane segment"/>
    <property type="match status" value="1"/>
</dbReference>
<evidence type="ECO:0000256" key="5">
    <source>
        <dbReference type="ARBA" id="ARBA00022729"/>
    </source>
</evidence>
<evidence type="ECO:0000256" key="15">
    <source>
        <dbReference type="PROSITE-ProRule" id="PRU00803"/>
    </source>
</evidence>
<dbReference type="GO" id="GO:0009897">
    <property type="term" value="C:external side of plasma membrane"/>
    <property type="evidence" value="ECO:0007669"/>
    <property type="project" value="TreeGrafter"/>
</dbReference>
<dbReference type="SUPFAM" id="SSF69179">
    <property type="entry name" value="Integrin domains"/>
    <property type="match status" value="3"/>
</dbReference>
<dbReference type="InterPro" id="IPR013517">
    <property type="entry name" value="FG-GAP"/>
</dbReference>
<dbReference type="Pfam" id="PF00092">
    <property type="entry name" value="VWA"/>
    <property type="match status" value="1"/>
</dbReference>
<dbReference type="SMART" id="SM00327">
    <property type="entry name" value="VWA"/>
    <property type="match status" value="1"/>
</dbReference>
<dbReference type="RefSeq" id="XP_033773368.1">
    <property type="nucleotide sequence ID" value="XM_033917477.1"/>
</dbReference>
<dbReference type="InterPro" id="IPR048285">
    <property type="entry name" value="Integrin_alpha_Ig-like_2"/>
</dbReference>
<dbReference type="OrthoDB" id="5317514at2759"/>
<feature type="repeat" description="FG-GAP" evidence="15">
    <location>
        <begin position="451"/>
        <end position="510"/>
    </location>
</feature>
<evidence type="ECO:0000256" key="1">
    <source>
        <dbReference type="ARBA" id="ARBA00004479"/>
    </source>
</evidence>
<evidence type="ECO:0000256" key="16">
    <source>
        <dbReference type="RuleBase" id="RU003762"/>
    </source>
</evidence>
<dbReference type="Gene3D" id="2.130.10.130">
    <property type="entry name" value="Integrin alpha, N-terminal"/>
    <property type="match status" value="1"/>
</dbReference>
<feature type="repeat" description="FG-GAP" evidence="15">
    <location>
        <begin position="344"/>
        <end position="395"/>
    </location>
</feature>
<comment type="similarity">
    <text evidence="2 16">Belongs to the integrin alpha chain family.</text>
</comment>
<feature type="chain" id="PRO_5028503944" evidence="16">
    <location>
        <begin position="21"/>
        <end position="1163"/>
    </location>
</feature>
<dbReference type="PROSITE" id="PS51470">
    <property type="entry name" value="FG_GAP"/>
    <property type="match status" value="5"/>
</dbReference>
<dbReference type="SUPFAM" id="SSF53300">
    <property type="entry name" value="vWA-like"/>
    <property type="match status" value="1"/>
</dbReference>
<dbReference type="FunFam" id="3.40.50.410:FF:000012">
    <property type="entry name" value="Integrin, alpha 10"/>
    <property type="match status" value="1"/>
</dbReference>
<dbReference type="InterPro" id="IPR000413">
    <property type="entry name" value="Integrin_alpha"/>
</dbReference>
<feature type="repeat" description="FG-GAP" evidence="15">
    <location>
        <begin position="511"/>
        <end position="569"/>
    </location>
</feature>
<dbReference type="Gene3D" id="2.60.40.1530">
    <property type="entry name" value="ntegrin, alpha v. Chain A, domain 4"/>
    <property type="match status" value="1"/>
</dbReference>
<evidence type="ECO:0000256" key="3">
    <source>
        <dbReference type="ARBA" id="ARBA00022692"/>
    </source>
</evidence>
<proteinExistence type="inferred from homology"/>
<gene>
    <name evidence="19" type="primary">LOC117347089</name>
</gene>
<dbReference type="PANTHER" id="PTHR23220:SF118">
    <property type="entry name" value="INTEGRIN ALPHA-X"/>
    <property type="match status" value="1"/>
</dbReference>
<evidence type="ECO:0000256" key="7">
    <source>
        <dbReference type="ARBA" id="ARBA00022837"/>
    </source>
</evidence>
<feature type="transmembrane region" description="Helical" evidence="16">
    <location>
        <begin position="1106"/>
        <end position="1129"/>
    </location>
</feature>
<keyword evidence="7" id="KW-0106">Calcium</keyword>
<evidence type="ECO:0000256" key="8">
    <source>
        <dbReference type="ARBA" id="ARBA00022889"/>
    </source>
</evidence>
<feature type="domain" description="VWFA" evidence="17">
    <location>
        <begin position="155"/>
        <end position="333"/>
    </location>
</feature>
<dbReference type="PANTHER" id="PTHR23220">
    <property type="entry name" value="INTEGRIN ALPHA"/>
    <property type="match status" value="1"/>
</dbReference>
<evidence type="ECO:0000313" key="19">
    <source>
        <dbReference type="RefSeq" id="XP_033773368.1"/>
    </source>
</evidence>
<evidence type="ECO:0000256" key="9">
    <source>
        <dbReference type="ARBA" id="ARBA00022989"/>
    </source>
</evidence>
<keyword evidence="18" id="KW-1185">Reference proteome</keyword>
<dbReference type="GO" id="GO:0007229">
    <property type="term" value="P:integrin-mediated signaling pathway"/>
    <property type="evidence" value="ECO:0007669"/>
    <property type="project" value="UniProtKB-KW"/>
</dbReference>
<keyword evidence="6" id="KW-0677">Repeat</keyword>
<dbReference type="PROSITE" id="PS00242">
    <property type="entry name" value="INTEGRIN_ALPHA"/>
    <property type="match status" value="1"/>
</dbReference>
<dbReference type="KEGG" id="gsh:117347089"/>
<evidence type="ECO:0000256" key="14">
    <source>
        <dbReference type="ARBA" id="ARBA00023180"/>
    </source>
</evidence>
<dbReference type="SUPFAM" id="SSF69318">
    <property type="entry name" value="Integrin alpha N-terminal domain"/>
    <property type="match status" value="1"/>
</dbReference>
<keyword evidence="12" id="KW-1015">Disulfide bond</keyword>
<feature type="repeat" description="FG-GAP" evidence="15">
    <location>
        <begin position="24"/>
        <end position="82"/>
    </location>
</feature>
<keyword evidence="8 16" id="KW-0130">Cell adhesion</keyword>
<dbReference type="InterPro" id="IPR013519">
    <property type="entry name" value="Int_alpha_beta-p"/>
</dbReference>
<keyword evidence="5 16" id="KW-0732">Signal</keyword>
<keyword evidence="9 16" id="KW-1133">Transmembrane helix</keyword>
<feature type="signal peptide" evidence="16">
    <location>
        <begin position="1"/>
        <end position="20"/>
    </location>
</feature>
<evidence type="ECO:0000256" key="13">
    <source>
        <dbReference type="ARBA" id="ARBA00023170"/>
    </source>
</evidence>
<dbReference type="GO" id="GO:0046872">
    <property type="term" value="F:metal ion binding"/>
    <property type="evidence" value="ECO:0007669"/>
    <property type="project" value="UniProtKB-KW"/>
</dbReference>
<dbReference type="GO" id="GO:0005178">
    <property type="term" value="F:integrin binding"/>
    <property type="evidence" value="ECO:0007669"/>
    <property type="project" value="TreeGrafter"/>
</dbReference>
<dbReference type="InterPro" id="IPR013649">
    <property type="entry name" value="Integrin_alpha_Ig-like_1"/>
</dbReference>
<evidence type="ECO:0000256" key="10">
    <source>
        <dbReference type="ARBA" id="ARBA00023037"/>
    </source>
</evidence>
<dbReference type="Pfam" id="PF21520">
    <property type="entry name" value="ITGAX-like_Ig_3"/>
    <property type="match status" value="1"/>
</dbReference>
<dbReference type="Pfam" id="PF01839">
    <property type="entry name" value="FG-GAP"/>
    <property type="match status" value="2"/>
</dbReference>
<dbReference type="InterPro" id="IPR018184">
    <property type="entry name" value="Integrin_alpha_C_CS"/>
</dbReference>
<evidence type="ECO:0000313" key="18">
    <source>
        <dbReference type="Proteomes" id="UP000515159"/>
    </source>
</evidence>
<keyword evidence="11 16" id="KW-0472">Membrane</keyword>
<dbReference type="Gene3D" id="3.40.50.410">
    <property type="entry name" value="von Willebrand factor, type A domain"/>
    <property type="match status" value="1"/>
</dbReference>
<dbReference type="GeneID" id="117347089"/>
<sequence length="1163" mass="128449">MDRILITACLITVLLQRIRSFNINVQSPVTFQNPDASFGQSVLQFRSDSGPCVVISAPLEKDSSTEAGKLYKCTYSGSNCVNLSIPGSGDGLPRSFFGLSLAANMENLIGCGTVPQQCSSFTYNRGICYTLDNGFRSIPNGKIPEKQPDCSKGTDIVFLIDGSGSVGSGDFERMKIFVKEMVKRFTSNDIMFALAQYSSGFEVHFDFNKYAASRNVEELMRNIRQERQLTHTPTAIRKVTREVFTSGMGSRQNANRILVVITDGETYGDNLPLSEVAAEADRSKIIRYAIGVGSAFSRDSAQQELRTIASKPSDQHVFRVENFNALDNIQNSLQDKIFAIEGLSSQSESSFQFEMAQTGFSAAFSQDSLLLGAVGAYDWSGGFYEYRQGTETAFVNISSSDTGRSGAADMRDSYLGYSVAIIQQSNRFSYVAGAPRYQHKGMVAIFSTAVSTTIRIYGEQIGSYFGAEVCSVDLNGDKNTDLLLIGAPMYQGPTTGGMVQVHLFLGSVRELKKLQGLPGQMFGQFGSSIAELGDINGDKIHDVAIGAPLEDNQQGRVYIFHGERSGIKSTYSQWIEGKRMSSGLMYFGRALSGGMDLSQDGLPDIAVGAQGKAFILRSQPILGVTTRITFIPPQIPLIDFDCSVLESYNKFKLSASVCFEATKVTADNLDPFSVKLNYSILLDPLRQNRRAVFDTNKNSKTRTMKVEVQNPLCENFDIKLLDCVKDTLAPIELKLEYSLISEALPSTNGLSPVLRNDVPTHYTAELPFMRNCGEDKVCKDELKVSFNFSELSFLTVGVNSIINLTISVQNDGEDSYESLVNFFYPSGLSYRKVTLLSPEKRMFINCDATVGSEEDVMRNSTCRINHPIFKAGSRAVFLATFDVSAEAPWGQKLNMSANVTSDNQDQQSPESVYSAALPIKFGVNVLIKGIEEESVRYVNFSDKTQEQKKLVRHVYQVENLGRRSLEAIATFLIPVRLGTAPVWRVTELTQEKPQNVQCKETEETTGSGRITETTNQQPTLDCTVATCKKIQCYFQPLQNNTMLQFVVEGELVYGWIPETKQKKLSLLSSATISYSSSMYSHIFPQSERFLKTSVVTSVEVYEEYNYLPIVIGSSVGGLVLLAVITAVLYKVGFFKRQYKEKLTEENQMSQESNMAAPPTEGST</sequence>